<feature type="domain" description="VWFA" evidence="7">
    <location>
        <begin position="1"/>
        <end position="226"/>
    </location>
</feature>
<dbReference type="SUPFAM" id="SSF53300">
    <property type="entry name" value="vWA-like"/>
    <property type="match status" value="1"/>
</dbReference>
<dbReference type="Gene3D" id="3.40.50.410">
    <property type="entry name" value="von Willebrand factor, type A domain"/>
    <property type="match status" value="1"/>
</dbReference>
<dbReference type="InterPro" id="IPR050768">
    <property type="entry name" value="UPF0353/GerABKA_families"/>
</dbReference>
<sequence length="263" mass="27726">MVAIDTSGSMAATDIAPSRIEAAQATIKKFIGAQPPNMKVGVVTIASTAAIAQAPTTDRDDLYRTIESLPLQAGSAVGSGILIALSELITGSGLDVQKILTESNRSTGPTDSGQPLDLTPRPKAALRVPPGSNKSAAIVLISDGQSNFGPDPLKMAQLAADFGVRIYTVGMGTPEGVVLKAQGVSMRVKLDEALLKNISELTLGNYYRATNDMDLTSIYQSLSKTIRLERHQVTEVSAIFLALSVLFLLIAALISINHRGRII</sequence>
<dbReference type="AlphaFoldDB" id="A0A953T367"/>
<organism evidence="8 9">
    <name type="scientific">Zwartia hollandica</name>
    <dbReference type="NCBI Taxonomy" id="324606"/>
    <lineage>
        <taxon>Bacteria</taxon>
        <taxon>Pseudomonadati</taxon>
        <taxon>Pseudomonadota</taxon>
        <taxon>Betaproteobacteria</taxon>
        <taxon>Burkholderiales</taxon>
        <taxon>Alcaligenaceae</taxon>
        <taxon>Zwartia</taxon>
    </lineage>
</organism>
<dbReference type="PROSITE" id="PS50234">
    <property type="entry name" value="VWFA"/>
    <property type="match status" value="1"/>
</dbReference>
<evidence type="ECO:0000256" key="5">
    <source>
        <dbReference type="SAM" id="MobiDB-lite"/>
    </source>
</evidence>
<accession>A0A953T367</accession>
<dbReference type="InterPro" id="IPR036465">
    <property type="entry name" value="vWFA_dom_sf"/>
</dbReference>
<protein>
    <submittedName>
        <fullName evidence="8">VWA domain-containing protein</fullName>
    </submittedName>
</protein>
<keyword evidence="1" id="KW-1003">Cell membrane</keyword>
<dbReference type="InterPro" id="IPR002035">
    <property type="entry name" value="VWF_A"/>
</dbReference>
<evidence type="ECO:0000313" key="8">
    <source>
        <dbReference type="EMBL" id="MBZ1351110.1"/>
    </source>
</evidence>
<keyword evidence="2 6" id="KW-0812">Transmembrane</keyword>
<dbReference type="RefSeq" id="WP_259661528.1">
    <property type="nucleotide sequence ID" value="NZ_JAHXRI010000010.1"/>
</dbReference>
<evidence type="ECO:0000256" key="2">
    <source>
        <dbReference type="ARBA" id="ARBA00022692"/>
    </source>
</evidence>
<gene>
    <name evidence="8" type="ORF">KZZ10_10680</name>
</gene>
<dbReference type="PANTHER" id="PTHR22550">
    <property type="entry name" value="SPORE GERMINATION PROTEIN"/>
    <property type="match status" value="1"/>
</dbReference>
<evidence type="ECO:0000256" key="4">
    <source>
        <dbReference type="ARBA" id="ARBA00023136"/>
    </source>
</evidence>
<proteinExistence type="predicted"/>
<reference evidence="8" key="1">
    <citation type="submission" date="2021-07" db="EMBL/GenBank/DDBJ databases">
        <title>New genus and species of the family Alcaligenaceae.</title>
        <authorList>
            <person name="Hahn M.W."/>
        </authorList>
    </citation>
    <scope>NUCLEOTIDE SEQUENCE</scope>
    <source>
        <strain evidence="8">LF4-65</strain>
    </source>
</reference>
<dbReference type="Pfam" id="PF13519">
    <property type="entry name" value="VWA_2"/>
    <property type="match status" value="1"/>
</dbReference>
<dbReference type="Pfam" id="PF00092">
    <property type="entry name" value="VWA"/>
    <property type="match status" value="1"/>
</dbReference>
<keyword evidence="9" id="KW-1185">Reference proteome</keyword>
<evidence type="ECO:0000256" key="6">
    <source>
        <dbReference type="SAM" id="Phobius"/>
    </source>
</evidence>
<comment type="caution">
    <text evidence="8">The sequence shown here is derived from an EMBL/GenBank/DDBJ whole genome shotgun (WGS) entry which is preliminary data.</text>
</comment>
<dbReference type="Proteomes" id="UP000739565">
    <property type="component" value="Unassembled WGS sequence"/>
</dbReference>
<dbReference type="SMART" id="SM00327">
    <property type="entry name" value="VWA"/>
    <property type="match status" value="1"/>
</dbReference>
<name>A0A953T367_9BURK</name>
<evidence type="ECO:0000259" key="7">
    <source>
        <dbReference type="PROSITE" id="PS50234"/>
    </source>
</evidence>
<dbReference type="PANTHER" id="PTHR22550:SF5">
    <property type="entry name" value="LEUCINE ZIPPER PROTEIN 4"/>
    <property type="match status" value="1"/>
</dbReference>
<evidence type="ECO:0000256" key="1">
    <source>
        <dbReference type="ARBA" id="ARBA00022475"/>
    </source>
</evidence>
<feature type="transmembrane region" description="Helical" evidence="6">
    <location>
        <begin position="236"/>
        <end position="256"/>
    </location>
</feature>
<evidence type="ECO:0000256" key="3">
    <source>
        <dbReference type="ARBA" id="ARBA00022989"/>
    </source>
</evidence>
<dbReference type="EMBL" id="JAHXRI010000010">
    <property type="protein sequence ID" value="MBZ1351110.1"/>
    <property type="molecule type" value="Genomic_DNA"/>
</dbReference>
<feature type="compositionally biased region" description="Polar residues" evidence="5">
    <location>
        <begin position="103"/>
        <end position="113"/>
    </location>
</feature>
<keyword evidence="4 6" id="KW-0472">Membrane</keyword>
<keyword evidence="3 6" id="KW-1133">Transmembrane helix</keyword>
<evidence type="ECO:0000313" key="9">
    <source>
        <dbReference type="Proteomes" id="UP000739565"/>
    </source>
</evidence>
<feature type="region of interest" description="Disordered" evidence="5">
    <location>
        <begin position="103"/>
        <end position="130"/>
    </location>
</feature>